<dbReference type="AlphaFoldDB" id="A0A6G8Q3C2"/>
<dbReference type="Gene3D" id="3.30.300.180">
    <property type="match status" value="1"/>
</dbReference>
<dbReference type="InterPro" id="IPR038454">
    <property type="entry name" value="DnaA_N_sf"/>
</dbReference>
<geneLocation type="plasmid" evidence="2 3">
    <name>unnamed1</name>
</geneLocation>
<proteinExistence type="predicted"/>
<dbReference type="EMBL" id="CP045122">
    <property type="protein sequence ID" value="QIN80959.1"/>
    <property type="molecule type" value="Genomic_DNA"/>
</dbReference>
<name>A0A6G8Q3C2_9ACTN</name>
<organism evidence="2 3">
    <name type="scientific">Rubrobacter marinus</name>
    <dbReference type="NCBI Taxonomy" id="2653852"/>
    <lineage>
        <taxon>Bacteria</taxon>
        <taxon>Bacillati</taxon>
        <taxon>Actinomycetota</taxon>
        <taxon>Rubrobacteria</taxon>
        <taxon>Rubrobacterales</taxon>
        <taxon>Rubrobacteraceae</taxon>
        <taxon>Rubrobacter</taxon>
    </lineage>
</organism>
<accession>A0A6G8Q3C2</accession>
<evidence type="ECO:0000313" key="3">
    <source>
        <dbReference type="Proteomes" id="UP000502706"/>
    </source>
</evidence>
<keyword evidence="3" id="KW-1185">Reference proteome</keyword>
<sequence length="146" mass="16541">MFYVDGLQYQENVRNPGAWLKKFIGEQLPLPIEPPQRKLEEAELAPSAAAFDIRPEAPEPVADPQAEELWEEVLARSAEEIDAPSWRVWFEGTVPVALGDLLLTISVPNSFAEEYISGRFKETLENHLRDLRGEGWSIRIVVVGRE</sequence>
<gene>
    <name evidence="2" type="ORF">GBA65_21090</name>
</gene>
<dbReference type="Proteomes" id="UP000502706">
    <property type="component" value="Plasmid unnamed1"/>
</dbReference>
<dbReference type="RefSeq" id="WP_166398673.1">
    <property type="nucleotide sequence ID" value="NZ_CP045122.1"/>
</dbReference>
<dbReference type="KEGG" id="rmar:GBA65_21090"/>
<evidence type="ECO:0000259" key="1">
    <source>
        <dbReference type="Pfam" id="PF11638"/>
    </source>
</evidence>
<reference evidence="2 3" key="1">
    <citation type="submission" date="2019-10" db="EMBL/GenBank/DDBJ databases">
        <title>Rubrobacter sp nov SCSIO 52915 isolated from a deep-sea sediment in the South China Sea.</title>
        <authorList>
            <person name="Chen R.W."/>
        </authorList>
    </citation>
    <scope>NUCLEOTIDE SEQUENCE [LARGE SCALE GENOMIC DNA]</scope>
    <source>
        <strain evidence="2 3">SCSIO 52915</strain>
        <plasmid evidence="2 3">unnamed1</plasmid>
    </source>
</reference>
<dbReference type="Pfam" id="PF11638">
    <property type="entry name" value="DnaA_N"/>
    <property type="match status" value="1"/>
</dbReference>
<protein>
    <recommendedName>
        <fullName evidence="1">DnaA N-terminal domain-containing protein</fullName>
    </recommendedName>
</protein>
<feature type="domain" description="DnaA N-terminal" evidence="1">
    <location>
        <begin position="67"/>
        <end position="129"/>
    </location>
</feature>
<dbReference type="InterPro" id="IPR024633">
    <property type="entry name" value="DnaA_N_dom"/>
</dbReference>
<evidence type="ECO:0000313" key="2">
    <source>
        <dbReference type="EMBL" id="QIN80959.1"/>
    </source>
</evidence>
<keyword evidence="2" id="KW-0614">Plasmid</keyword>